<dbReference type="Proteomes" id="UP001367508">
    <property type="component" value="Unassembled WGS sequence"/>
</dbReference>
<protein>
    <submittedName>
        <fullName evidence="1">Uncharacterized protein</fullName>
    </submittedName>
</protein>
<sequence length="126" mass="14295">MGAPSLPYWQSFSCYRSWISNISKKLFNGGITICMIQIIEPNDVNAVFLTDCLHKSLLFAQGSLAFYLDSWFPPFEELRFKIRESSLRLHTVFAPDSEVRAFLLSPSVPSSSDGYPCCNYSAPRKK</sequence>
<evidence type="ECO:0000313" key="1">
    <source>
        <dbReference type="EMBL" id="KAK7350080.1"/>
    </source>
</evidence>
<dbReference type="EMBL" id="JAYMYQ010000002">
    <property type="protein sequence ID" value="KAK7350080.1"/>
    <property type="molecule type" value="Genomic_DNA"/>
</dbReference>
<reference evidence="1 2" key="1">
    <citation type="submission" date="2024-01" db="EMBL/GenBank/DDBJ databases">
        <title>The genomes of 5 underutilized Papilionoideae crops provide insights into root nodulation and disease resistanc.</title>
        <authorList>
            <person name="Jiang F."/>
        </authorList>
    </citation>
    <scope>NUCLEOTIDE SEQUENCE [LARGE SCALE GENOMIC DNA]</scope>
    <source>
        <strain evidence="1">LVBAO_FW01</strain>
        <tissue evidence="1">Leaves</tissue>
    </source>
</reference>
<name>A0AAN9M896_CANGL</name>
<dbReference type="AlphaFoldDB" id="A0AAN9M896"/>
<comment type="caution">
    <text evidence="1">The sequence shown here is derived from an EMBL/GenBank/DDBJ whole genome shotgun (WGS) entry which is preliminary data.</text>
</comment>
<keyword evidence="2" id="KW-1185">Reference proteome</keyword>
<gene>
    <name evidence="1" type="ORF">VNO77_08180</name>
</gene>
<evidence type="ECO:0000313" key="2">
    <source>
        <dbReference type="Proteomes" id="UP001367508"/>
    </source>
</evidence>
<proteinExistence type="predicted"/>
<accession>A0AAN9M896</accession>
<organism evidence="1 2">
    <name type="scientific">Canavalia gladiata</name>
    <name type="common">Sword bean</name>
    <name type="synonym">Dolichos gladiatus</name>
    <dbReference type="NCBI Taxonomy" id="3824"/>
    <lineage>
        <taxon>Eukaryota</taxon>
        <taxon>Viridiplantae</taxon>
        <taxon>Streptophyta</taxon>
        <taxon>Embryophyta</taxon>
        <taxon>Tracheophyta</taxon>
        <taxon>Spermatophyta</taxon>
        <taxon>Magnoliopsida</taxon>
        <taxon>eudicotyledons</taxon>
        <taxon>Gunneridae</taxon>
        <taxon>Pentapetalae</taxon>
        <taxon>rosids</taxon>
        <taxon>fabids</taxon>
        <taxon>Fabales</taxon>
        <taxon>Fabaceae</taxon>
        <taxon>Papilionoideae</taxon>
        <taxon>50 kb inversion clade</taxon>
        <taxon>NPAAA clade</taxon>
        <taxon>indigoferoid/millettioid clade</taxon>
        <taxon>Phaseoleae</taxon>
        <taxon>Canavalia</taxon>
    </lineage>
</organism>